<comment type="catalytic activity">
    <reaction evidence="1">
        <text>ATP + protein L-histidine = ADP + protein N-phospho-L-histidine.</text>
        <dbReference type="EC" id="2.7.13.3"/>
    </reaction>
</comment>
<feature type="repeat" description="TPR" evidence="7">
    <location>
        <begin position="189"/>
        <end position="222"/>
    </location>
</feature>
<keyword evidence="5" id="KW-0418">Kinase</keyword>
<feature type="transmembrane region" description="Helical" evidence="8">
    <location>
        <begin position="390"/>
        <end position="411"/>
    </location>
</feature>
<dbReference type="Gene3D" id="1.10.287.130">
    <property type="match status" value="1"/>
</dbReference>
<organism evidence="10 11">
    <name type="scientific">Hymenobacter jeongseonensis</name>
    <dbReference type="NCBI Taxonomy" id="2791027"/>
    <lineage>
        <taxon>Bacteria</taxon>
        <taxon>Pseudomonadati</taxon>
        <taxon>Bacteroidota</taxon>
        <taxon>Cytophagia</taxon>
        <taxon>Cytophagales</taxon>
        <taxon>Hymenobacteraceae</taxon>
        <taxon>Hymenobacter</taxon>
    </lineage>
</organism>
<evidence type="ECO:0000256" key="1">
    <source>
        <dbReference type="ARBA" id="ARBA00000085"/>
    </source>
</evidence>
<dbReference type="SUPFAM" id="SSF47384">
    <property type="entry name" value="Homodimeric domain of signal transducing histidine kinase"/>
    <property type="match status" value="1"/>
</dbReference>
<dbReference type="SUPFAM" id="SSF48452">
    <property type="entry name" value="TPR-like"/>
    <property type="match status" value="2"/>
</dbReference>
<dbReference type="SMART" id="SM00028">
    <property type="entry name" value="TPR"/>
    <property type="match status" value="4"/>
</dbReference>
<evidence type="ECO:0000313" key="11">
    <source>
        <dbReference type="Proteomes" id="UP000597617"/>
    </source>
</evidence>
<keyword evidence="7" id="KW-0802">TPR repeat</keyword>
<name>A0ABS0ILK3_9BACT</name>
<accession>A0ABS0ILK3</accession>
<dbReference type="InterPro" id="IPR019734">
    <property type="entry name" value="TPR_rpt"/>
</dbReference>
<dbReference type="InterPro" id="IPR005467">
    <property type="entry name" value="His_kinase_dom"/>
</dbReference>
<dbReference type="PANTHER" id="PTHR43711">
    <property type="entry name" value="TWO-COMPONENT HISTIDINE KINASE"/>
    <property type="match status" value="1"/>
</dbReference>
<dbReference type="InterPro" id="IPR036890">
    <property type="entry name" value="HATPase_C_sf"/>
</dbReference>
<dbReference type="EMBL" id="JADQDQ010000010">
    <property type="protein sequence ID" value="MBF9239251.1"/>
    <property type="molecule type" value="Genomic_DNA"/>
</dbReference>
<evidence type="ECO:0000256" key="8">
    <source>
        <dbReference type="SAM" id="Phobius"/>
    </source>
</evidence>
<dbReference type="Proteomes" id="UP000597617">
    <property type="component" value="Unassembled WGS sequence"/>
</dbReference>
<dbReference type="Gene3D" id="3.30.565.10">
    <property type="entry name" value="Histidine kinase-like ATPase, C-terminal domain"/>
    <property type="match status" value="1"/>
</dbReference>
<dbReference type="PROSITE" id="PS50005">
    <property type="entry name" value="TPR"/>
    <property type="match status" value="1"/>
</dbReference>
<keyword evidence="8" id="KW-0472">Membrane</keyword>
<keyword evidence="6" id="KW-0902">Two-component regulatory system</keyword>
<dbReference type="InterPro" id="IPR003661">
    <property type="entry name" value="HisK_dim/P_dom"/>
</dbReference>
<dbReference type="Gene3D" id="1.25.40.10">
    <property type="entry name" value="Tetratricopeptide repeat domain"/>
    <property type="match status" value="2"/>
</dbReference>
<dbReference type="PROSITE" id="PS50109">
    <property type="entry name" value="HIS_KIN"/>
    <property type="match status" value="1"/>
</dbReference>
<proteinExistence type="predicted"/>
<keyword evidence="11" id="KW-1185">Reference proteome</keyword>
<comment type="caution">
    <text evidence="10">The sequence shown here is derived from an EMBL/GenBank/DDBJ whole genome shotgun (WGS) entry which is preliminary data.</text>
</comment>
<keyword evidence="4" id="KW-0808">Transferase</keyword>
<reference evidence="10 11" key="1">
    <citation type="submission" date="2020-11" db="EMBL/GenBank/DDBJ databases">
        <authorList>
            <person name="Kim M.K."/>
        </authorList>
    </citation>
    <scope>NUCLEOTIDE SEQUENCE [LARGE SCALE GENOMIC DNA]</scope>
    <source>
        <strain evidence="10 11">BT683</strain>
    </source>
</reference>
<evidence type="ECO:0000256" key="6">
    <source>
        <dbReference type="ARBA" id="ARBA00023012"/>
    </source>
</evidence>
<dbReference type="InterPro" id="IPR003594">
    <property type="entry name" value="HATPase_dom"/>
</dbReference>
<keyword evidence="3" id="KW-0597">Phosphoprotein</keyword>
<evidence type="ECO:0000256" key="4">
    <source>
        <dbReference type="ARBA" id="ARBA00022679"/>
    </source>
</evidence>
<dbReference type="Pfam" id="PF13424">
    <property type="entry name" value="TPR_12"/>
    <property type="match status" value="1"/>
</dbReference>
<dbReference type="InterPro" id="IPR004358">
    <property type="entry name" value="Sig_transdc_His_kin-like_C"/>
</dbReference>
<feature type="domain" description="Histidine kinase" evidence="9">
    <location>
        <begin position="438"/>
        <end position="657"/>
    </location>
</feature>
<evidence type="ECO:0000313" key="10">
    <source>
        <dbReference type="EMBL" id="MBF9239251.1"/>
    </source>
</evidence>
<keyword evidence="8" id="KW-1133">Transmembrane helix</keyword>
<dbReference type="SUPFAM" id="SSF55874">
    <property type="entry name" value="ATPase domain of HSP90 chaperone/DNA topoisomerase II/histidine kinase"/>
    <property type="match status" value="1"/>
</dbReference>
<evidence type="ECO:0000256" key="7">
    <source>
        <dbReference type="PROSITE-ProRule" id="PRU00339"/>
    </source>
</evidence>
<dbReference type="EC" id="2.7.13.3" evidence="2"/>
<evidence type="ECO:0000259" key="9">
    <source>
        <dbReference type="PROSITE" id="PS50109"/>
    </source>
</evidence>
<dbReference type="Pfam" id="PF13176">
    <property type="entry name" value="TPR_7"/>
    <property type="match status" value="1"/>
</dbReference>
<dbReference type="SMART" id="SM00388">
    <property type="entry name" value="HisKA"/>
    <property type="match status" value="1"/>
</dbReference>
<dbReference type="SMART" id="SM00387">
    <property type="entry name" value="HATPase_c"/>
    <property type="match status" value="1"/>
</dbReference>
<dbReference type="RefSeq" id="WP_196283604.1">
    <property type="nucleotide sequence ID" value="NZ_JADQDQ010000010.1"/>
</dbReference>
<gene>
    <name evidence="10" type="ORF">I2I05_17740</name>
</gene>
<dbReference type="InterPro" id="IPR050736">
    <property type="entry name" value="Sensor_HK_Regulatory"/>
</dbReference>
<dbReference type="Pfam" id="PF02518">
    <property type="entry name" value="HATPase_c"/>
    <property type="match status" value="1"/>
</dbReference>
<protein>
    <recommendedName>
        <fullName evidence="2">histidine kinase</fullName>
        <ecNumber evidence="2">2.7.13.3</ecNumber>
    </recommendedName>
</protein>
<dbReference type="InterPro" id="IPR036097">
    <property type="entry name" value="HisK_dim/P_sf"/>
</dbReference>
<evidence type="ECO:0000256" key="5">
    <source>
        <dbReference type="ARBA" id="ARBA00022777"/>
    </source>
</evidence>
<dbReference type="PRINTS" id="PR00344">
    <property type="entry name" value="BCTRLSENSOR"/>
</dbReference>
<dbReference type="InterPro" id="IPR011990">
    <property type="entry name" value="TPR-like_helical_dom_sf"/>
</dbReference>
<evidence type="ECO:0000256" key="2">
    <source>
        <dbReference type="ARBA" id="ARBA00012438"/>
    </source>
</evidence>
<evidence type="ECO:0000256" key="3">
    <source>
        <dbReference type="ARBA" id="ARBA00022553"/>
    </source>
</evidence>
<keyword evidence="8" id="KW-0812">Transmembrane</keyword>
<dbReference type="PANTHER" id="PTHR43711:SF26">
    <property type="entry name" value="SENSOR HISTIDINE KINASE RCSC"/>
    <property type="match status" value="1"/>
</dbReference>
<sequence length="666" mass="71944">MRHPFRLFPRLADASDGWQKRCFGLLLRALVLVGCWSSITQVLAAPPLNADSLKARLHRPGQPDTARVRTYWLLARALRNVQLDSARQYAQQGVTLARRIQDAPGLAYSLNALASSEYHRGDYPAAQHAYEATLAAARRANLCPLTGLAYSGLGVVADAMNNVPGAVAYFEQARAVYATCRPAIPDREVGVLTNIGNTYLQVGQYDRADRPLRQALALVRPSTTAPDLLNLLDLIGLLQLAQHHPDSAAATFGRELRLARAAHERRFETYAVGNLASTRLALGQPAAALPYAQQALRLARLTGDQSQVDEYTLVLARVLGALRRPEAFDTLLRYTKLHDELKSRARNQEIVRQQTLFGVAEQQARIRALSQQRRISQLRAEQQTARARQYGLLAGALLLLLLGGGALLMALQRSRHRLQASETALRQANKTQQKLMRIIGHDLRGPVAMFQQVTPLLRAALGDEAPRDAVELVEELDGTAQHVGALVDNLLDWARLQGGLVSSHPVRLRATTAVQSVVQLYAPVAQHKGIAVGIDVAAEAWVWADLTLLTTVLRNLLANAIKFTPTGGAVAVTAQATATGVRFGVQDTGRGMPAAALALAMGAENAASQPGTAGEPGTGLGLPLCRHFVALLGGELHGEPNDQGPGLQFWFELPTLPAVAAHEPIS</sequence>